<dbReference type="GO" id="GO:0000447">
    <property type="term" value="P:endonucleolytic cleavage in ITS1 to separate SSU-rRNA from 5.8S rRNA and LSU-rRNA from tricistronic rRNA transcript (SSU-rRNA, 5.8S rRNA, LSU-rRNA)"/>
    <property type="evidence" value="ECO:0007669"/>
    <property type="project" value="TreeGrafter"/>
</dbReference>
<feature type="region of interest" description="Disordered" evidence="4">
    <location>
        <begin position="1"/>
        <end position="43"/>
    </location>
</feature>
<dbReference type="PANTHER" id="PTHR13102:SF0">
    <property type="entry name" value="NUCLEOLAR PROTEIN 9"/>
    <property type="match status" value="1"/>
</dbReference>
<dbReference type="GO" id="GO:0003723">
    <property type="term" value="F:RNA binding"/>
    <property type="evidence" value="ECO:0007669"/>
    <property type="project" value="InterPro"/>
</dbReference>
<evidence type="ECO:0000256" key="1">
    <source>
        <dbReference type="ARBA" id="ARBA00022737"/>
    </source>
</evidence>
<evidence type="ECO:0000256" key="3">
    <source>
        <dbReference type="PROSITE-ProRule" id="PRU00317"/>
    </source>
</evidence>
<dbReference type="GO" id="GO:0000056">
    <property type="term" value="P:ribosomal small subunit export from nucleus"/>
    <property type="evidence" value="ECO:0007669"/>
    <property type="project" value="TreeGrafter"/>
</dbReference>
<organism evidence="6 7">
    <name type="scientific">Atractosteus spatula</name>
    <name type="common">Alligator gar</name>
    <name type="synonym">Lepisosteus spatula</name>
    <dbReference type="NCBI Taxonomy" id="7917"/>
    <lineage>
        <taxon>Eukaryota</taxon>
        <taxon>Metazoa</taxon>
        <taxon>Chordata</taxon>
        <taxon>Craniata</taxon>
        <taxon>Vertebrata</taxon>
        <taxon>Euteleostomi</taxon>
        <taxon>Actinopterygii</taxon>
        <taxon>Neopterygii</taxon>
        <taxon>Holostei</taxon>
        <taxon>Semionotiformes</taxon>
        <taxon>Lepisosteidae</taxon>
        <taxon>Atractosteus</taxon>
    </lineage>
</organism>
<proteinExistence type="predicted"/>
<dbReference type="InterPro" id="IPR033133">
    <property type="entry name" value="PUM-HD"/>
</dbReference>
<dbReference type="Gene3D" id="1.25.10.10">
    <property type="entry name" value="Leucine-rich Repeat Variant"/>
    <property type="match status" value="2"/>
</dbReference>
<dbReference type="EMBL" id="JAAWVO010043402">
    <property type="protein sequence ID" value="MBN3319193.1"/>
    <property type="molecule type" value="Genomic_DNA"/>
</dbReference>
<gene>
    <name evidence="6" type="primary">Nop9</name>
    <name evidence="6" type="ORF">GTO95_0017819</name>
</gene>
<reference evidence="6" key="1">
    <citation type="journal article" date="2021" name="Cell">
        <title>Tracing the genetic footprints of vertebrate landing in non-teleost ray-finned fishes.</title>
        <authorList>
            <person name="Bi X."/>
            <person name="Wang K."/>
            <person name="Yang L."/>
            <person name="Pan H."/>
            <person name="Jiang H."/>
            <person name="Wei Q."/>
            <person name="Fang M."/>
            <person name="Yu H."/>
            <person name="Zhu C."/>
            <person name="Cai Y."/>
            <person name="He Y."/>
            <person name="Gan X."/>
            <person name="Zeng H."/>
            <person name="Yu D."/>
            <person name="Zhu Y."/>
            <person name="Jiang H."/>
            <person name="Qiu Q."/>
            <person name="Yang H."/>
            <person name="Zhang Y.E."/>
            <person name="Wang W."/>
            <person name="Zhu M."/>
            <person name="He S."/>
            <person name="Zhang G."/>
        </authorList>
    </citation>
    <scope>NUCLEOTIDE SEQUENCE</scope>
    <source>
        <strain evidence="6">Allg_001</strain>
    </source>
</reference>
<dbReference type="PROSITE" id="PS50303">
    <property type="entry name" value="PUM_HD"/>
    <property type="match status" value="1"/>
</dbReference>
<dbReference type="AlphaFoldDB" id="A0A8J7TCV6"/>
<sequence length="620" mass="68568">MEPARGTAAQNEGQSRRRKDGKGGKGKMRPEGRGGDGGKPERRWKRLDAMSVGYFRRVSARLEEEFSTEEERDMFVENVLSEVRGQAVSVATDITGSVALQKLLPLASPAQVGGVLTELGGDSGAQFQAVSCDRCGAHIVETALRQTHRLRVEDPEATTENRSEADGQADGEEDHGMLEKQVLALSRAVVDNVMEFAQDAHGTFVVRRLAETLGGRLTQGRPDRQTGRKPRDFSTQVIDFQVPPSFEEALDRLSDCLLDNINVFVTHSLACPVLQTVLTVSQKKRPELCQRLTEGIMGYLASLSAAPGTSPLLVFLKDQTSSRLLEMLIAACGKPLLRDLYRNHFRGHLVSLALHPIANFPVQRLTAAAAKHKLFLKIFDELSEGLEAILATGHMGVIVQLAESCSQQEERQAQCTQALLEAFHCWDPPSRRTSCAPLLLSLLAYEVYYHTDSPGGDTETSQRPLSEICYHGSLLVQSLLRFSDCSVVKTSLNSLPASDLLTLATDPSGSHVLEAHLRSLNKGKNKFLKKLQGHLVKIACSKHGSRFLESVWNNSQLKHKREIAQELVPSEAVLRADQFGRHVCRNFALPHFLKRRSQWEELQGAQSKKRKMFSDILEGV</sequence>
<comment type="caution">
    <text evidence="6">The sequence shown here is derived from an EMBL/GenBank/DDBJ whole genome shotgun (WGS) entry which is preliminary data.</text>
</comment>
<accession>A0A8J7TCV6</accession>
<dbReference type="GO" id="GO:0030686">
    <property type="term" value="C:90S preribosome"/>
    <property type="evidence" value="ECO:0007669"/>
    <property type="project" value="TreeGrafter"/>
</dbReference>
<keyword evidence="2" id="KW-0539">Nucleus</keyword>
<keyword evidence="1" id="KW-0677">Repeat</keyword>
<dbReference type="InterPro" id="IPR001313">
    <property type="entry name" value="Pumilio_RNA-bd_rpt"/>
</dbReference>
<dbReference type="SUPFAM" id="SSF48371">
    <property type="entry name" value="ARM repeat"/>
    <property type="match status" value="2"/>
</dbReference>
<dbReference type="GO" id="GO:0000480">
    <property type="term" value="P:endonucleolytic cleavage in 5'-ETS of tricistronic rRNA transcript (SSU-rRNA, 5.8S rRNA, LSU-rRNA)"/>
    <property type="evidence" value="ECO:0007669"/>
    <property type="project" value="TreeGrafter"/>
</dbReference>
<dbReference type="Proteomes" id="UP000736164">
    <property type="component" value="Unassembled WGS sequence"/>
</dbReference>
<feature type="compositionally biased region" description="Basic residues" evidence="4">
    <location>
        <begin position="16"/>
        <end position="27"/>
    </location>
</feature>
<evidence type="ECO:0000256" key="2">
    <source>
        <dbReference type="ARBA" id="ARBA00023242"/>
    </source>
</evidence>
<evidence type="ECO:0000259" key="5">
    <source>
        <dbReference type="PROSITE" id="PS50303"/>
    </source>
</evidence>
<dbReference type="PANTHER" id="PTHR13102">
    <property type="entry name" value="NUCLEOLAR PROTEIN 9"/>
    <property type="match status" value="1"/>
</dbReference>
<dbReference type="GO" id="GO:0005730">
    <property type="term" value="C:nucleolus"/>
    <property type="evidence" value="ECO:0007669"/>
    <property type="project" value="TreeGrafter"/>
</dbReference>
<dbReference type="InterPro" id="IPR040000">
    <property type="entry name" value="NOP9"/>
</dbReference>
<protein>
    <submittedName>
        <fullName evidence="6">NOP9 protein</fullName>
    </submittedName>
</protein>
<dbReference type="GO" id="GO:0030688">
    <property type="term" value="C:preribosome, small subunit precursor"/>
    <property type="evidence" value="ECO:0007669"/>
    <property type="project" value="TreeGrafter"/>
</dbReference>
<dbReference type="InterPro" id="IPR016024">
    <property type="entry name" value="ARM-type_fold"/>
</dbReference>
<dbReference type="InterPro" id="IPR011989">
    <property type="entry name" value="ARM-like"/>
</dbReference>
<evidence type="ECO:0000313" key="7">
    <source>
        <dbReference type="Proteomes" id="UP000736164"/>
    </source>
</evidence>
<feature type="compositionally biased region" description="Basic and acidic residues" evidence="4">
    <location>
        <begin position="28"/>
        <end position="41"/>
    </location>
</feature>
<feature type="repeat" description="Pumilio" evidence="3">
    <location>
        <begin position="82"/>
        <end position="118"/>
    </location>
</feature>
<dbReference type="SMART" id="SM00025">
    <property type="entry name" value="Pumilio"/>
    <property type="match status" value="7"/>
</dbReference>
<dbReference type="Pfam" id="PF22493">
    <property type="entry name" value="PUF_NOP9"/>
    <property type="match status" value="1"/>
</dbReference>
<feature type="non-terminal residue" evidence="6">
    <location>
        <position position="620"/>
    </location>
</feature>
<feature type="region of interest" description="Disordered" evidence="4">
    <location>
        <begin position="149"/>
        <end position="174"/>
    </location>
</feature>
<feature type="domain" description="PUM-HD" evidence="5">
    <location>
        <begin position="508"/>
        <end position="620"/>
    </location>
</feature>
<feature type="repeat" description="Pumilio" evidence="3">
    <location>
        <begin position="530"/>
        <end position="565"/>
    </location>
</feature>
<dbReference type="PROSITE" id="PS50302">
    <property type="entry name" value="PUM"/>
    <property type="match status" value="2"/>
</dbReference>
<keyword evidence="7" id="KW-1185">Reference proteome</keyword>
<name>A0A8J7TCV6_ATRSP</name>
<evidence type="ECO:0000313" key="6">
    <source>
        <dbReference type="EMBL" id="MBN3319193.1"/>
    </source>
</evidence>
<feature type="compositionally biased region" description="Basic and acidic residues" evidence="4">
    <location>
        <begin position="150"/>
        <end position="165"/>
    </location>
</feature>
<dbReference type="GO" id="GO:0000472">
    <property type="term" value="P:endonucleolytic cleavage to generate mature 5'-end of SSU-rRNA from (SSU-rRNA, 5.8S rRNA, LSU-rRNA)"/>
    <property type="evidence" value="ECO:0007669"/>
    <property type="project" value="TreeGrafter"/>
</dbReference>
<evidence type="ECO:0000256" key="4">
    <source>
        <dbReference type="SAM" id="MobiDB-lite"/>
    </source>
</evidence>
<feature type="non-terminal residue" evidence="6">
    <location>
        <position position="1"/>
    </location>
</feature>